<name>A0ABM0JKE2_APLCA</name>
<evidence type="ECO:0000256" key="4">
    <source>
        <dbReference type="ARBA" id="ARBA00022454"/>
    </source>
</evidence>
<feature type="compositionally biased region" description="Basic and acidic residues" evidence="6">
    <location>
        <begin position="56"/>
        <end position="79"/>
    </location>
</feature>
<dbReference type="GeneID" id="101862865"/>
<feature type="region of interest" description="Disordered" evidence="6">
    <location>
        <begin position="1"/>
        <end position="138"/>
    </location>
</feature>
<dbReference type="Pfam" id="PF10228">
    <property type="entry name" value="HPF1"/>
    <property type="match status" value="1"/>
</dbReference>
<accession>A0ABM0JKE2</accession>
<sequence>MAAVPKQKITQTKPDCKYGSKCYRKNTQHLQNYSHPRGNDEEESSEDPPTVRTRKGNKDVKGNEKKTIRDYFGKTHDLSESDEDDDGPKTKKAKTDSSSKDVASSSSEVVETNSSKEAQENDEDVEEEDDEAPASPEDIKESIKAKFLVEMPEDFFLFWEFCKCLNPSKPQDALKKSLSLRLVGPFDVVAGRHKGVTRNKRGRRPNFLLHYRYYYDPPEFQTVIAADDDTKFHLGYYRDDPQETPVFVASNSPGQPPRDKIHQCGENLFAAVHIYASKQVKTAAANKKKDIQTLIKSIEEAAAKHKLPLEASTKQMKSRQKKVVCPTFHSAGIVVPVDDNEVGYRPVPETIGDLRAMFRKISESKGESERDKNMEDLHELITLVQFANDECDYGEGLELGLDLFSFGGKIFHSQIETLLPLAYQLLKRNEFSKIIEAHLKRRPGVTECVDELLS</sequence>
<evidence type="ECO:0000313" key="9">
    <source>
        <dbReference type="RefSeq" id="XP_005095777.1"/>
    </source>
</evidence>
<evidence type="ECO:0000256" key="5">
    <source>
        <dbReference type="ARBA" id="ARBA00023242"/>
    </source>
</evidence>
<gene>
    <name evidence="9" type="primary">LOC101862865</name>
</gene>
<dbReference type="PANTHER" id="PTHR13386">
    <property type="entry name" value="HISTONE PARYLATION FACTOR 1"/>
    <property type="match status" value="1"/>
</dbReference>
<keyword evidence="8" id="KW-1185">Reference proteome</keyword>
<evidence type="ECO:0000256" key="6">
    <source>
        <dbReference type="SAM" id="MobiDB-lite"/>
    </source>
</evidence>
<feature type="domain" description="PBZ-type" evidence="7">
    <location>
        <begin position="13"/>
        <end position="36"/>
    </location>
</feature>
<comment type="subcellular location">
    <subcellularLocation>
        <location evidence="2">Chromosome</location>
    </subcellularLocation>
    <subcellularLocation>
        <location evidence="1">Nucleus</location>
    </subcellularLocation>
</comment>
<dbReference type="Pfam" id="PF10283">
    <property type="entry name" value="zf-CCHH"/>
    <property type="match status" value="1"/>
</dbReference>
<evidence type="ECO:0000259" key="7">
    <source>
        <dbReference type="Pfam" id="PF10283"/>
    </source>
</evidence>
<feature type="compositionally biased region" description="Acidic residues" evidence="6">
    <location>
        <begin position="120"/>
        <end position="132"/>
    </location>
</feature>
<dbReference type="RefSeq" id="XP_005095777.1">
    <property type="nucleotide sequence ID" value="XM_005095720.2"/>
</dbReference>
<evidence type="ECO:0000313" key="8">
    <source>
        <dbReference type="Proteomes" id="UP000694888"/>
    </source>
</evidence>
<evidence type="ECO:0000256" key="2">
    <source>
        <dbReference type="ARBA" id="ARBA00004286"/>
    </source>
</evidence>
<evidence type="ECO:0000256" key="1">
    <source>
        <dbReference type="ARBA" id="ARBA00004123"/>
    </source>
</evidence>
<evidence type="ECO:0000256" key="3">
    <source>
        <dbReference type="ARBA" id="ARBA00010803"/>
    </source>
</evidence>
<dbReference type="PANTHER" id="PTHR13386:SF1">
    <property type="entry name" value="HISTONE PARYLATION FACTOR 1"/>
    <property type="match status" value="1"/>
</dbReference>
<protein>
    <submittedName>
        <fullName evidence="9">Histone PARylation factor 1</fullName>
    </submittedName>
</protein>
<reference evidence="9" key="1">
    <citation type="submission" date="2025-08" db="UniProtKB">
        <authorList>
            <consortium name="RefSeq"/>
        </authorList>
    </citation>
    <scope>IDENTIFICATION</scope>
</reference>
<dbReference type="InterPro" id="IPR019406">
    <property type="entry name" value="APLF_PBZ"/>
</dbReference>
<dbReference type="Proteomes" id="UP000694888">
    <property type="component" value="Unplaced"/>
</dbReference>
<feature type="compositionally biased region" description="Basic and acidic residues" evidence="6">
    <location>
        <begin position="87"/>
        <end position="99"/>
    </location>
</feature>
<dbReference type="InterPro" id="IPR019361">
    <property type="entry name" value="HPF1"/>
</dbReference>
<organism evidence="8 9">
    <name type="scientific">Aplysia californica</name>
    <name type="common">California sea hare</name>
    <dbReference type="NCBI Taxonomy" id="6500"/>
    <lineage>
        <taxon>Eukaryota</taxon>
        <taxon>Metazoa</taxon>
        <taxon>Spiralia</taxon>
        <taxon>Lophotrochozoa</taxon>
        <taxon>Mollusca</taxon>
        <taxon>Gastropoda</taxon>
        <taxon>Heterobranchia</taxon>
        <taxon>Euthyneura</taxon>
        <taxon>Tectipleura</taxon>
        <taxon>Aplysiida</taxon>
        <taxon>Aplysioidea</taxon>
        <taxon>Aplysiidae</taxon>
        <taxon>Aplysia</taxon>
    </lineage>
</organism>
<comment type="similarity">
    <text evidence="3">Belongs to the HPF1 family.</text>
</comment>
<keyword evidence="5" id="KW-0539">Nucleus</keyword>
<feature type="compositionally biased region" description="Low complexity" evidence="6">
    <location>
        <begin position="100"/>
        <end position="116"/>
    </location>
</feature>
<keyword evidence="4" id="KW-0158">Chromosome</keyword>
<proteinExistence type="inferred from homology"/>